<sequence length="258" mass="28161">MSQQPTFVRRTFLKNASVGTLAAITMPSALLAAEASPKAQKISLAPNDVILFQGDSITDAGRKKDPKDANVPNSSGALGSGYAYLAAAELLLRHADQNLTIYNRGISGNKVYQLAERWDADCLDLKPTVLSILIGVNDFWHTLTGKYQGTVKTYTDDFTALLNRTRQRLPDVKLIVGEPFAVPGVKAVDEKWFPAFKDYQAAARSIAAQFNATLIPYQRIFDQAQKQAPGSYWTGDGVHPSVAGNQLMAQAWLETIKS</sequence>
<dbReference type="InterPro" id="IPR036514">
    <property type="entry name" value="SGNH_hydro_sf"/>
</dbReference>
<dbReference type="GO" id="GO:0004622">
    <property type="term" value="F:phosphatidylcholine lysophospholipase activity"/>
    <property type="evidence" value="ECO:0007669"/>
    <property type="project" value="TreeGrafter"/>
</dbReference>
<name>A0A243W779_9BACT</name>
<evidence type="ECO:0000256" key="1">
    <source>
        <dbReference type="SAM" id="SignalP"/>
    </source>
</evidence>
<dbReference type="Pfam" id="PF13472">
    <property type="entry name" value="Lipase_GDSL_2"/>
    <property type="match status" value="1"/>
</dbReference>
<feature type="signal peptide" evidence="1">
    <location>
        <begin position="1"/>
        <end position="32"/>
    </location>
</feature>
<evidence type="ECO:0000313" key="4">
    <source>
        <dbReference type="Proteomes" id="UP000194873"/>
    </source>
</evidence>
<reference evidence="3 4" key="1">
    <citation type="submission" date="2017-01" db="EMBL/GenBank/DDBJ databases">
        <title>A new Hymenobacter.</title>
        <authorList>
            <person name="Liang Y."/>
            <person name="Feng F."/>
        </authorList>
    </citation>
    <scope>NUCLEOTIDE SEQUENCE [LARGE SCALE GENOMIC DNA]</scope>
    <source>
        <strain evidence="3">MIMBbqt21</strain>
    </source>
</reference>
<dbReference type="Proteomes" id="UP000194873">
    <property type="component" value="Unassembled WGS sequence"/>
</dbReference>
<dbReference type="RefSeq" id="WP_218779853.1">
    <property type="nucleotide sequence ID" value="NZ_MTSE01000021.1"/>
</dbReference>
<dbReference type="CDD" id="cd01834">
    <property type="entry name" value="SGNH_hydrolase_like_2"/>
    <property type="match status" value="1"/>
</dbReference>
<dbReference type="PROSITE" id="PS51318">
    <property type="entry name" value="TAT"/>
    <property type="match status" value="1"/>
</dbReference>
<gene>
    <name evidence="3" type="ORF">BXP70_23910</name>
</gene>
<feature type="domain" description="SGNH hydrolase-type esterase" evidence="2">
    <location>
        <begin position="54"/>
        <end position="247"/>
    </location>
</feature>
<dbReference type="InterPro" id="IPR051532">
    <property type="entry name" value="Ester_Hydrolysis_Enzymes"/>
</dbReference>
<keyword evidence="1" id="KW-0732">Signal</keyword>
<dbReference type="InterPro" id="IPR006311">
    <property type="entry name" value="TAT_signal"/>
</dbReference>
<evidence type="ECO:0000259" key="2">
    <source>
        <dbReference type="Pfam" id="PF13472"/>
    </source>
</evidence>
<dbReference type="InterPro" id="IPR013830">
    <property type="entry name" value="SGNH_hydro"/>
</dbReference>
<comment type="caution">
    <text evidence="3">The sequence shown here is derived from an EMBL/GenBank/DDBJ whole genome shotgun (WGS) entry which is preliminary data.</text>
</comment>
<accession>A0A243W779</accession>
<feature type="chain" id="PRO_5012219011" evidence="1">
    <location>
        <begin position="33"/>
        <end position="258"/>
    </location>
</feature>
<dbReference type="PANTHER" id="PTHR30383">
    <property type="entry name" value="THIOESTERASE 1/PROTEASE 1/LYSOPHOSPHOLIPASE L1"/>
    <property type="match status" value="1"/>
</dbReference>
<protein>
    <submittedName>
        <fullName evidence="3">Lysophospholipase</fullName>
    </submittedName>
</protein>
<dbReference type="SUPFAM" id="SSF52266">
    <property type="entry name" value="SGNH hydrolase"/>
    <property type="match status" value="1"/>
</dbReference>
<dbReference type="EMBL" id="MTSE01000021">
    <property type="protein sequence ID" value="OUJ70598.1"/>
    <property type="molecule type" value="Genomic_DNA"/>
</dbReference>
<dbReference type="Gene3D" id="3.40.50.1110">
    <property type="entry name" value="SGNH hydrolase"/>
    <property type="match status" value="1"/>
</dbReference>
<dbReference type="PANTHER" id="PTHR30383:SF5">
    <property type="entry name" value="SGNH HYDROLASE-TYPE ESTERASE DOMAIN-CONTAINING PROTEIN"/>
    <property type="match status" value="1"/>
</dbReference>
<evidence type="ECO:0000313" key="3">
    <source>
        <dbReference type="EMBL" id="OUJ70598.1"/>
    </source>
</evidence>
<organism evidence="3 4">
    <name type="scientific">Hymenobacter crusticola</name>
    <dbReference type="NCBI Taxonomy" id="1770526"/>
    <lineage>
        <taxon>Bacteria</taxon>
        <taxon>Pseudomonadati</taxon>
        <taxon>Bacteroidota</taxon>
        <taxon>Cytophagia</taxon>
        <taxon>Cytophagales</taxon>
        <taxon>Hymenobacteraceae</taxon>
        <taxon>Hymenobacter</taxon>
    </lineage>
</organism>
<proteinExistence type="predicted"/>
<dbReference type="AlphaFoldDB" id="A0A243W779"/>
<keyword evidence="4" id="KW-1185">Reference proteome</keyword>